<sequence length="71" mass="8019">MHIHENRPGILNSINQVFTENNINVVGQYLRTSGNVGYVVIDVLMQTPNQTDEALQKLKDLPGTIRARLLF</sequence>
<keyword evidence="2" id="KW-0560">Oxidoreductase</keyword>
<dbReference type="AlphaFoldDB" id="A0A379FP39"/>
<name>A0A379FP39_PRORE</name>
<dbReference type="Proteomes" id="UP000254208">
    <property type="component" value="Unassembled WGS sequence"/>
</dbReference>
<dbReference type="SUPFAM" id="SSF55021">
    <property type="entry name" value="ACT-like"/>
    <property type="match status" value="1"/>
</dbReference>
<dbReference type="EMBL" id="UGTZ01000001">
    <property type="protein sequence ID" value="SUC30520.1"/>
    <property type="molecule type" value="Genomic_DNA"/>
</dbReference>
<dbReference type="Gene3D" id="3.30.70.260">
    <property type="match status" value="1"/>
</dbReference>
<dbReference type="InterPro" id="IPR002912">
    <property type="entry name" value="ACT_dom"/>
</dbReference>
<dbReference type="EC" id="1.1.1.95" evidence="2"/>
<dbReference type="CDD" id="cd04901">
    <property type="entry name" value="ACT_3PGDH"/>
    <property type="match status" value="1"/>
</dbReference>
<evidence type="ECO:0000259" key="1">
    <source>
        <dbReference type="PROSITE" id="PS51671"/>
    </source>
</evidence>
<gene>
    <name evidence="2" type="primary">serA_2</name>
    <name evidence="2" type="ORF">NCTC11801_01449</name>
</gene>
<feature type="domain" description="ACT" evidence="1">
    <location>
        <begin position="1"/>
        <end position="71"/>
    </location>
</feature>
<evidence type="ECO:0000313" key="2">
    <source>
        <dbReference type="EMBL" id="SUC30520.1"/>
    </source>
</evidence>
<dbReference type="PROSITE" id="PS51671">
    <property type="entry name" value="ACT"/>
    <property type="match status" value="1"/>
</dbReference>
<dbReference type="Pfam" id="PF22629">
    <property type="entry name" value="ACT_AHAS_ss"/>
    <property type="match status" value="1"/>
</dbReference>
<protein>
    <submittedName>
        <fullName evidence="2">D-3-phosphoglycerate dehydrogenase</fullName>
        <ecNumber evidence="2">1.1.1.95</ecNumber>
    </submittedName>
</protein>
<accession>A0A379FP39</accession>
<dbReference type="InterPro" id="IPR054480">
    <property type="entry name" value="AHAS_small-like_ACT"/>
</dbReference>
<dbReference type="GO" id="GO:0004617">
    <property type="term" value="F:phosphoglycerate dehydrogenase activity"/>
    <property type="evidence" value="ECO:0007669"/>
    <property type="project" value="UniProtKB-EC"/>
</dbReference>
<dbReference type="InterPro" id="IPR045865">
    <property type="entry name" value="ACT-like_dom_sf"/>
</dbReference>
<proteinExistence type="predicted"/>
<reference evidence="2 3" key="1">
    <citation type="submission" date="2018-06" db="EMBL/GenBank/DDBJ databases">
        <authorList>
            <consortium name="Pathogen Informatics"/>
            <person name="Doyle S."/>
        </authorList>
    </citation>
    <scope>NUCLEOTIDE SEQUENCE [LARGE SCALE GENOMIC DNA]</scope>
    <source>
        <strain evidence="2 3">NCTC11801</strain>
    </source>
</reference>
<organism evidence="2 3">
    <name type="scientific">Providencia rettgeri</name>
    <dbReference type="NCBI Taxonomy" id="587"/>
    <lineage>
        <taxon>Bacteria</taxon>
        <taxon>Pseudomonadati</taxon>
        <taxon>Pseudomonadota</taxon>
        <taxon>Gammaproteobacteria</taxon>
        <taxon>Enterobacterales</taxon>
        <taxon>Morganellaceae</taxon>
        <taxon>Providencia</taxon>
    </lineage>
</organism>
<evidence type="ECO:0000313" key="3">
    <source>
        <dbReference type="Proteomes" id="UP000254208"/>
    </source>
</evidence>